<feature type="domain" description="Tyrosine specific protein phosphatases" evidence="3">
    <location>
        <begin position="125"/>
        <end position="144"/>
    </location>
</feature>
<dbReference type="InterPro" id="IPR055214">
    <property type="entry name" value="PTP-NADK"/>
</dbReference>
<dbReference type="GO" id="GO:0016791">
    <property type="term" value="F:phosphatase activity"/>
    <property type="evidence" value="ECO:0007669"/>
    <property type="project" value="TreeGrafter"/>
</dbReference>
<reference evidence="4 5" key="1">
    <citation type="submission" date="2018-05" db="EMBL/GenBank/DDBJ databases">
        <title>The draft genome of strain NS-104.</title>
        <authorList>
            <person name="Hang P."/>
            <person name="Jiang J."/>
        </authorList>
    </citation>
    <scope>NUCLEOTIDE SEQUENCE [LARGE SCALE GENOMIC DNA]</scope>
    <source>
        <strain evidence="4 5">NS-104</strain>
    </source>
</reference>
<dbReference type="InterPro" id="IPR000387">
    <property type="entry name" value="Tyr_Pase_dom"/>
</dbReference>
<dbReference type="CDD" id="cd14529">
    <property type="entry name" value="TpbA-like"/>
    <property type="match status" value="1"/>
</dbReference>
<evidence type="ECO:0000256" key="1">
    <source>
        <dbReference type="ARBA" id="ARBA00009580"/>
    </source>
</evidence>
<feature type="transmembrane region" description="Helical" evidence="2">
    <location>
        <begin position="12"/>
        <end position="31"/>
    </location>
</feature>
<evidence type="ECO:0000313" key="4">
    <source>
        <dbReference type="EMBL" id="PWE54770.1"/>
    </source>
</evidence>
<keyword evidence="2" id="KW-0812">Transmembrane</keyword>
<protein>
    <submittedName>
        <fullName evidence="4">Protein tyrosine phosphatase</fullName>
    </submittedName>
</protein>
<keyword evidence="2" id="KW-1133">Transmembrane helix</keyword>
<keyword evidence="5" id="KW-1185">Reference proteome</keyword>
<dbReference type="Gene3D" id="3.90.190.10">
    <property type="entry name" value="Protein tyrosine phosphatase superfamily"/>
    <property type="match status" value="1"/>
</dbReference>
<dbReference type="Pfam" id="PF22741">
    <property type="entry name" value="PTP-NADK"/>
    <property type="match status" value="1"/>
</dbReference>
<comment type="similarity">
    <text evidence="1">Belongs to the protein-tyrosine phosphatase family.</text>
</comment>
<dbReference type="OrthoDB" id="9814896at2"/>
<dbReference type="AlphaFoldDB" id="A0A2U2DNB9"/>
<dbReference type="PANTHER" id="PTHR31126">
    <property type="entry name" value="TYROSINE-PROTEIN PHOSPHATASE"/>
    <property type="match status" value="1"/>
</dbReference>
<proteinExistence type="inferred from homology"/>
<dbReference type="EMBL" id="QFBC01000009">
    <property type="protein sequence ID" value="PWE54770.1"/>
    <property type="molecule type" value="Genomic_DNA"/>
</dbReference>
<dbReference type="PROSITE" id="PS50056">
    <property type="entry name" value="TYR_PHOSPHATASE_2"/>
    <property type="match status" value="1"/>
</dbReference>
<sequence>MRRLAGLFSRRRRSIAAIGLTAAGFGGYLVFLQLSGNFHTVIDGELYRSAQPTAGQLETYVHDHGIKTVINLRGESTGARWYVDEIAAAKRLDINHIDFRMSASHGLSADQAEALVAILRAAPKPILIHCAAGADRTGLVSVIYSERIAGINEDVAENQLSIRFGHIGIPFLSSTFAMDDSWERLERHFGIEG</sequence>
<gene>
    <name evidence="4" type="ORF">DEM27_19210</name>
</gene>
<evidence type="ECO:0000256" key="2">
    <source>
        <dbReference type="SAM" id="Phobius"/>
    </source>
</evidence>
<organism evidence="4 5">
    <name type="scientific">Metarhizobium album</name>
    <dbReference type="NCBI Taxonomy" id="2182425"/>
    <lineage>
        <taxon>Bacteria</taxon>
        <taxon>Pseudomonadati</taxon>
        <taxon>Pseudomonadota</taxon>
        <taxon>Alphaproteobacteria</taxon>
        <taxon>Hyphomicrobiales</taxon>
        <taxon>Rhizobiaceae</taxon>
        <taxon>Metarhizobium</taxon>
    </lineage>
</organism>
<keyword evidence="2" id="KW-0472">Membrane</keyword>
<accession>A0A2U2DNB9</accession>
<comment type="caution">
    <text evidence="4">The sequence shown here is derived from an EMBL/GenBank/DDBJ whole genome shotgun (WGS) entry which is preliminary data.</text>
</comment>
<evidence type="ECO:0000313" key="5">
    <source>
        <dbReference type="Proteomes" id="UP000245252"/>
    </source>
</evidence>
<name>A0A2U2DNB9_9HYPH</name>
<dbReference type="Proteomes" id="UP000245252">
    <property type="component" value="Unassembled WGS sequence"/>
</dbReference>
<dbReference type="PANTHER" id="PTHR31126:SF72">
    <property type="entry name" value="DUAL SPECIFICITY PROTEIN PHOSPHATASE TPBA"/>
    <property type="match status" value="1"/>
</dbReference>
<dbReference type="PROSITE" id="PS00383">
    <property type="entry name" value="TYR_PHOSPHATASE_1"/>
    <property type="match status" value="1"/>
</dbReference>
<dbReference type="InterPro" id="IPR016130">
    <property type="entry name" value="Tyr_Pase_AS"/>
</dbReference>
<evidence type="ECO:0000259" key="3">
    <source>
        <dbReference type="PROSITE" id="PS50056"/>
    </source>
</evidence>
<dbReference type="InterPro" id="IPR029021">
    <property type="entry name" value="Prot-tyrosine_phosphatase-like"/>
</dbReference>
<dbReference type="SUPFAM" id="SSF52799">
    <property type="entry name" value="(Phosphotyrosine protein) phosphatases II"/>
    <property type="match status" value="1"/>
</dbReference>